<dbReference type="PROSITE" id="PS51257">
    <property type="entry name" value="PROKAR_LIPOPROTEIN"/>
    <property type="match status" value="1"/>
</dbReference>
<evidence type="ECO:0000256" key="2">
    <source>
        <dbReference type="SAM" id="SignalP"/>
    </source>
</evidence>
<evidence type="ECO:0000313" key="4">
    <source>
        <dbReference type="Proteomes" id="UP000318521"/>
    </source>
</evidence>
<dbReference type="OrthoDB" id="7918484at2"/>
<reference evidence="3 4" key="1">
    <citation type="submission" date="2019-07" db="EMBL/GenBank/DDBJ databases">
        <authorList>
            <person name="Park Y.J."/>
            <person name="Jeong S.E."/>
            <person name="Jung H.S."/>
        </authorList>
    </citation>
    <scope>NUCLEOTIDE SEQUENCE [LARGE SCALE GENOMIC DNA]</scope>
    <source>
        <strain evidence="4">P16(2019)</strain>
    </source>
</reference>
<feature type="compositionally biased region" description="Gly residues" evidence="1">
    <location>
        <begin position="28"/>
        <end position="42"/>
    </location>
</feature>
<dbReference type="InterPro" id="IPR006059">
    <property type="entry name" value="SBP"/>
</dbReference>
<organism evidence="3 4">
    <name type="scientific">Alkalicoccobacillus porphyridii</name>
    <dbReference type="NCBI Taxonomy" id="2597270"/>
    <lineage>
        <taxon>Bacteria</taxon>
        <taxon>Bacillati</taxon>
        <taxon>Bacillota</taxon>
        <taxon>Bacilli</taxon>
        <taxon>Bacillales</taxon>
        <taxon>Bacillaceae</taxon>
        <taxon>Alkalicoccobacillus</taxon>
    </lineage>
</organism>
<dbReference type="RefSeq" id="WP_143847539.1">
    <property type="nucleotide sequence ID" value="NZ_VLXZ01000002.1"/>
</dbReference>
<dbReference type="CDD" id="cd13585">
    <property type="entry name" value="PBP2_TMBP_like"/>
    <property type="match status" value="1"/>
</dbReference>
<dbReference type="PANTHER" id="PTHR43649">
    <property type="entry name" value="ARABINOSE-BINDING PROTEIN-RELATED"/>
    <property type="match status" value="1"/>
</dbReference>
<dbReference type="SUPFAM" id="SSF53850">
    <property type="entry name" value="Periplasmic binding protein-like II"/>
    <property type="match status" value="1"/>
</dbReference>
<protein>
    <submittedName>
        <fullName evidence="3">Sugar ABC transporter substrate-binding protein</fullName>
    </submittedName>
</protein>
<accession>A0A554A2H2</accession>
<dbReference type="Pfam" id="PF01547">
    <property type="entry name" value="SBP_bac_1"/>
    <property type="match status" value="1"/>
</dbReference>
<dbReference type="AlphaFoldDB" id="A0A554A2H2"/>
<dbReference type="PANTHER" id="PTHR43649:SF11">
    <property type="entry name" value="ABC TRANSPORTER SUBSTRATE-BINDING PROTEIN YESO-RELATED"/>
    <property type="match status" value="1"/>
</dbReference>
<feature type="signal peptide" evidence="2">
    <location>
        <begin position="1"/>
        <end position="22"/>
    </location>
</feature>
<keyword evidence="2" id="KW-0732">Signal</keyword>
<dbReference type="Gene3D" id="3.40.190.10">
    <property type="entry name" value="Periplasmic binding protein-like II"/>
    <property type="match status" value="2"/>
</dbReference>
<feature type="chain" id="PRO_5022238612" evidence="2">
    <location>
        <begin position="23"/>
        <end position="445"/>
    </location>
</feature>
<comment type="caution">
    <text evidence="3">The sequence shown here is derived from an EMBL/GenBank/DDBJ whole genome shotgun (WGS) entry which is preliminary data.</text>
</comment>
<dbReference type="Proteomes" id="UP000318521">
    <property type="component" value="Unassembled WGS sequence"/>
</dbReference>
<evidence type="ECO:0000313" key="3">
    <source>
        <dbReference type="EMBL" id="TSB47891.1"/>
    </source>
</evidence>
<proteinExistence type="predicted"/>
<name>A0A554A2H2_9BACI</name>
<dbReference type="InterPro" id="IPR050490">
    <property type="entry name" value="Bact_solute-bd_prot1"/>
</dbReference>
<feature type="region of interest" description="Disordered" evidence="1">
    <location>
        <begin position="28"/>
        <end position="53"/>
    </location>
</feature>
<gene>
    <name evidence="3" type="ORF">FN960_05130</name>
</gene>
<keyword evidence="4" id="KW-1185">Reference proteome</keyword>
<dbReference type="EMBL" id="VLXZ01000002">
    <property type="protein sequence ID" value="TSB47891.1"/>
    <property type="molecule type" value="Genomic_DNA"/>
</dbReference>
<sequence>MKKTKNRLMLSCLSLTSVLIFAACSSESGGGEGGGNTGGAADEGGEEADVQEGQTELRVSWWGGQERHNRTIEAIELFEEKNPDIAVSTEFSGWDSHWERLSTQAAGRNLPDVVQMDLQYLNEYVSRDLLVDLNEYVDSGTINFDNVDEALIEGGIVDDSLYAVNLGTNSLFVLYDPAIFEEAGVPVPEPGYTWEEYADTARALYDELGVYSGEFSIMPFFSHYLRQHDLWLYNEDYTEMGYDDQYLIDFLDMYKELLDDGVVPGPDVTTDIHGLEDQLIIHGDSATLPENSNLIIAYVLAADRPLEMTTFPVVEGGSNGHILKPGQFLSISSQSENQDEAARFIDFVTNDLEANEILNAERGVPISSEVRDHIYEDLDEVEQMQFDYMDLVEDYAAPIHPPEPPGTRQIGEAYTRLLEELSYDMITTEEFAERFREEAEGILNN</sequence>
<evidence type="ECO:0000256" key="1">
    <source>
        <dbReference type="SAM" id="MobiDB-lite"/>
    </source>
</evidence>